<feature type="domain" description="Porin" evidence="12">
    <location>
        <begin position="9"/>
        <end position="353"/>
    </location>
</feature>
<feature type="chain" id="PRO_5004174900" evidence="11">
    <location>
        <begin position="21"/>
        <end position="390"/>
    </location>
</feature>
<evidence type="ECO:0000256" key="4">
    <source>
        <dbReference type="ARBA" id="ARBA00022452"/>
    </source>
</evidence>
<evidence type="ECO:0000256" key="11">
    <source>
        <dbReference type="SAM" id="SignalP"/>
    </source>
</evidence>
<dbReference type="GO" id="GO:0034220">
    <property type="term" value="P:monoatomic ion transmembrane transport"/>
    <property type="evidence" value="ECO:0007669"/>
    <property type="project" value="InterPro"/>
</dbReference>
<evidence type="ECO:0000313" key="15">
    <source>
        <dbReference type="Proteomes" id="UP000008210"/>
    </source>
</evidence>
<evidence type="ECO:0000313" key="14">
    <source>
        <dbReference type="EMBL" id="QCC00557.1"/>
    </source>
</evidence>
<proteinExistence type="predicted"/>
<dbReference type="Proteomes" id="UP000008210">
    <property type="component" value="Chromosome 1"/>
</dbReference>
<dbReference type="PATRIC" id="fig|381666.6.peg.1936"/>
<evidence type="ECO:0000256" key="9">
    <source>
        <dbReference type="ARBA" id="ARBA00023136"/>
    </source>
</evidence>
<dbReference type="HOGENOM" id="CLU_038238_0_0_4"/>
<keyword evidence="3" id="KW-0813">Transport</keyword>
<keyword evidence="4" id="KW-1134">Transmembrane beta strand</keyword>
<reference evidence="14 16" key="2">
    <citation type="submission" date="2019-04" db="EMBL/GenBank/DDBJ databases">
        <title>Long-read de novo sequencing of Cupriavidus necator H16.</title>
        <authorList>
            <person name="Little G.T."/>
            <person name="Ehsaan M."/>
            <person name="Arenas-Lopez C."/>
            <person name="Jawed K."/>
            <person name="Winzer K."/>
            <person name="Kovacs K."/>
            <person name="Malys N."/>
            <person name="Minton N.P."/>
        </authorList>
    </citation>
    <scope>NUCLEOTIDE SEQUENCE [LARGE SCALE GENOMIC DNA]</scope>
    <source>
        <strain evidence="14 16">H16</strain>
    </source>
</reference>
<reference evidence="13 15" key="1">
    <citation type="journal article" date="2006" name="Nat. Biotechnol.">
        <title>Genome sequence of the bioplastic-producing 'Knallgas' bacterium Ralstonia eutropha H16.</title>
        <authorList>
            <person name="Pohlmann A."/>
            <person name="Fricke W.F."/>
            <person name="Reinecke F."/>
            <person name="Kusian B."/>
            <person name="Liesegang H."/>
            <person name="Cramm R."/>
            <person name="Eitinger T."/>
            <person name="Ewering C."/>
            <person name="Potter M."/>
            <person name="Schwartz E."/>
            <person name="Strittmatter A."/>
            <person name="Voss I."/>
            <person name="Gottschalk G."/>
            <person name="Steinbuechel A."/>
            <person name="Friedrich B."/>
            <person name="Bowien B."/>
        </authorList>
    </citation>
    <scope>NUCLEOTIDE SEQUENCE [LARGE SCALE GENOMIC DNA]</scope>
    <source>
        <strain evidence="15">ATCC 17699 / DSM 428 / KCTC 22496 / NCIMB 10442 / H16 / Stanier 337</strain>
        <strain evidence="13">H16</strain>
    </source>
</reference>
<evidence type="ECO:0000256" key="1">
    <source>
        <dbReference type="ARBA" id="ARBA00004571"/>
    </source>
</evidence>
<dbReference type="InterPro" id="IPR002299">
    <property type="entry name" value="Porin_Neis"/>
</dbReference>
<dbReference type="PRINTS" id="PR00182">
    <property type="entry name" value="ECOLNEIPORIN"/>
</dbReference>
<dbReference type="CDD" id="cd00342">
    <property type="entry name" value="gram_neg_porins"/>
    <property type="match status" value="1"/>
</dbReference>
<evidence type="ECO:0000256" key="7">
    <source>
        <dbReference type="ARBA" id="ARBA00023065"/>
    </source>
</evidence>
<keyword evidence="10" id="KW-0998">Cell outer membrane</keyword>
<evidence type="ECO:0000256" key="6">
    <source>
        <dbReference type="ARBA" id="ARBA00022729"/>
    </source>
</evidence>
<comment type="subcellular location">
    <subcellularLocation>
        <location evidence="1">Cell outer membrane</location>
        <topology evidence="1">Multi-pass membrane protein</topology>
    </subcellularLocation>
</comment>
<evidence type="ECO:0000256" key="10">
    <source>
        <dbReference type="ARBA" id="ARBA00023237"/>
    </source>
</evidence>
<dbReference type="STRING" id="381666.H16_A1551"/>
<dbReference type="EMBL" id="AM260479">
    <property type="protein sequence ID" value="CAJ92683.1"/>
    <property type="molecule type" value="Genomic_DNA"/>
</dbReference>
<dbReference type="InterPro" id="IPR001702">
    <property type="entry name" value="Porin_Gram-ve"/>
</dbReference>
<organism evidence="13 15">
    <name type="scientific">Cupriavidus necator (strain ATCC 17699 / DSM 428 / KCTC 22496 / NCIMB 10442 / H16 / Stanier 337)</name>
    <name type="common">Ralstonia eutropha</name>
    <dbReference type="NCBI Taxonomy" id="381666"/>
    <lineage>
        <taxon>Bacteria</taxon>
        <taxon>Pseudomonadati</taxon>
        <taxon>Pseudomonadota</taxon>
        <taxon>Betaproteobacteria</taxon>
        <taxon>Burkholderiales</taxon>
        <taxon>Burkholderiaceae</taxon>
        <taxon>Cupriavidus</taxon>
    </lineage>
</organism>
<dbReference type="GO" id="GO:0015288">
    <property type="term" value="F:porin activity"/>
    <property type="evidence" value="ECO:0007669"/>
    <property type="project" value="UniProtKB-KW"/>
</dbReference>
<dbReference type="Pfam" id="PF13609">
    <property type="entry name" value="Porin_4"/>
    <property type="match status" value="1"/>
</dbReference>
<dbReference type="PANTHER" id="PTHR34501:SF9">
    <property type="entry name" value="MAJOR OUTER MEMBRANE PROTEIN P.IA"/>
    <property type="match status" value="1"/>
</dbReference>
<protein>
    <submittedName>
        <fullName evidence="13 14">Porin</fullName>
    </submittedName>
</protein>
<evidence type="ECO:0000256" key="3">
    <source>
        <dbReference type="ARBA" id="ARBA00022448"/>
    </source>
</evidence>
<dbReference type="RefSeq" id="WP_011615147.1">
    <property type="nucleotide sequence ID" value="NC_008313.1"/>
</dbReference>
<keyword evidence="5" id="KW-0812">Transmembrane</keyword>
<comment type="subunit">
    <text evidence="2">Homotrimer.</text>
</comment>
<dbReference type="PANTHER" id="PTHR34501">
    <property type="entry name" value="PROTEIN YDDL-RELATED"/>
    <property type="match status" value="1"/>
</dbReference>
<evidence type="ECO:0000256" key="8">
    <source>
        <dbReference type="ARBA" id="ARBA00023114"/>
    </source>
</evidence>
<keyword evidence="7" id="KW-0406">Ion transport</keyword>
<evidence type="ECO:0000313" key="16">
    <source>
        <dbReference type="Proteomes" id="UP000296079"/>
    </source>
</evidence>
<dbReference type="InterPro" id="IPR023614">
    <property type="entry name" value="Porin_dom_sf"/>
</dbReference>
<dbReference type="InterPro" id="IPR050298">
    <property type="entry name" value="Gram-neg_bact_OMP"/>
</dbReference>
<dbReference type="KEGG" id="reh:H16_A1551"/>
<keyword evidence="6 11" id="KW-0732">Signal</keyword>
<dbReference type="eggNOG" id="COG3203">
    <property type="taxonomic scope" value="Bacteria"/>
</dbReference>
<dbReference type="GO" id="GO:0009279">
    <property type="term" value="C:cell outer membrane"/>
    <property type="evidence" value="ECO:0007669"/>
    <property type="project" value="UniProtKB-SubCell"/>
</dbReference>
<accession>Q0KBD8</accession>
<dbReference type="OrthoDB" id="8982743at2"/>
<evidence type="ECO:0000256" key="2">
    <source>
        <dbReference type="ARBA" id="ARBA00011233"/>
    </source>
</evidence>
<dbReference type="PRINTS" id="PR00184">
    <property type="entry name" value="NEISSPPORIN"/>
</dbReference>
<name>Q0KBD8_CUPNH</name>
<feature type="signal peptide" evidence="11">
    <location>
        <begin position="1"/>
        <end position="20"/>
    </location>
</feature>
<dbReference type="EMBL" id="CP039287">
    <property type="protein sequence ID" value="QCC00557.1"/>
    <property type="molecule type" value="Genomic_DNA"/>
</dbReference>
<dbReference type="Gene3D" id="2.40.160.10">
    <property type="entry name" value="Porin"/>
    <property type="match status" value="1"/>
</dbReference>
<dbReference type="InterPro" id="IPR033900">
    <property type="entry name" value="Gram_neg_porin_domain"/>
</dbReference>
<keyword evidence="8" id="KW-0626">Porin</keyword>
<evidence type="ECO:0000259" key="12">
    <source>
        <dbReference type="Pfam" id="PF13609"/>
    </source>
</evidence>
<keyword evidence="15" id="KW-1185">Reference proteome</keyword>
<dbReference type="SUPFAM" id="SSF56935">
    <property type="entry name" value="Porins"/>
    <property type="match status" value="1"/>
</dbReference>
<dbReference type="Proteomes" id="UP000296079">
    <property type="component" value="Chromosome 1"/>
</dbReference>
<dbReference type="AlphaFoldDB" id="Q0KBD8"/>
<gene>
    <name evidence="13" type="ordered locus">H16_A1551</name>
    <name evidence="14" type="ORF">E6A55_07825</name>
</gene>
<evidence type="ECO:0000256" key="5">
    <source>
        <dbReference type="ARBA" id="ARBA00022692"/>
    </source>
</evidence>
<evidence type="ECO:0000313" key="13">
    <source>
        <dbReference type="EMBL" id="CAJ92683.1"/>
    </source>
</evidence>
<keyword evidence="9" id="KW-0472">Membrane</keyword>
<sequence>MKKQLAGFALIGGFAQMACAQGSVTLYGVVDEGLTYNNNAGGHHQFGLVSGVIQASRFGLRGSEDLGGGMKALFVLENGFDASSGKLGQGGLIFGRQAYVGLSGNYGTVTMGRQYDSVVDFVGPLNIGAQWGGFYNAHPGDIDNLNNSARVNNAIKFRSQNYGGLSFGGVYSLGGVAGSPARNQIWSLGAGYGSGPLLLGIGYLNVRNPNTSFYGTGVTANTTGSAPLNTLTNIGSPVQSGYASARSQEVFAAGAAYSFGAATVGTTYSNTRFKDLGDLSSGPNPFGYRGTATFNNVEVSFKYQVTPALLMGVAADYARGSGINDASYRQFVLGADYSLSRRTDVYAMAIYQKASGIDSTGKRAVAAINGVRPSADDSQAVLRVGLRHKF</sequence>
<dbReference type="GO" id="GO:0046930">
    <property type="term" value="C:pore complex"/>
    <property type="evidence" value="ECO:0007669"/>
    <property type="project" value="UniProtKB-KW"/>
</dbReference>